<dbReference type="AlphaFoldDB" id="A0A840ZHI0"/>
<evidence type="ECO:0000256" key="1">
    <source>
        <dbReference type="SAM" id="Phobius"/>
    </source>
</evidence>
<evidence type="ECO:0000313" key="3">
    <source>
        <dbReference type="Proteomes" id="UP000583454"/>
    </source>
</evidence>
<name>A0A840ZHI0_9HYPH</name>
<gene>
    <name evidence="2" type="ORF">HNR00_002185</name>
</gene>
<organism evidence="2 3">
    <name type="scientific">Methylorubrum rhodinum</name>
    <dbReference type="NCBI Taxonomy" id="29428"/>
    <lineage>
        <taxon>Bacteria</taxon>
        <taxon>Pseudomonadati</taxon>
        <taxon>Pseudomonadota</taxon>
        <taxon>Alphaproteobacteria</taxon>
        <taxon>Hyphomicrobiales</taxon>
        <taxon>Methylobacteriaceae</taxon>
        <taxon>Methylorubrum</taxon>
    </lineage>
</organism>
<accession>A0A840ZHI0</accession>
<keyword evidence="1" id="KW-0472">Membrane</keyword>
<feature type="transmembrane region" description="Helical" evidence="1">
    <location>
        <begin position="6"/>
        <end position="28"/>
    </location>
</feature>
<keyword evidence="3" id="KW-1185">Reference proteome</keyword>
<proteinExistence type="predicted"/>
<reference evidence="2 3" key="1">
    <citation type="submission" date="2020-08" db="EMBL/GenBank/DDBJ databases">
        <title>Genomic Encyclopedia of Type Strains, Phase IV (KMG-IV): sequencing the most valuable type-strain genomes for metagenomic binning, comparative biology and taxonomic classification.</title>
        <authorList>
            <person name="Goeker M."/>
        </authorList>
    </citation>
    <scope>NUCLEOTIDE SEQUENCE [LARGE SCALE GENOMIC DNA]</scope>
    <source>
        <strain evidence="2 3">DSM 2163</strain>
    </source>
</reference>
<keyword evidence="1" id="KW-1133">Transmembrane helix</keyword>
<dbReference type="EMBL" id="JACHOP010000007">
    <property type="protein sequence ID" value="MBB5757472.1"/>
    <property type="molecule type" value="Genomic_DNA"/>
</dbReference>
<keyword evidence="1" id="KW-0812">Transmembrane</keyword>
<comment type="caution">
    <text evidence="2">The sequence shown here is derived from an EMBL/GenBank/DDBJ whole genome shotgun (WGS) entry which is preliminary data.</text>
</comment>
<sequence length="46" mass="5399">MADADAVFAVLKIVAVVAAVTLFFWRLLHGRMSLRDFRQRYWWGSK</sequence>
<dbReference type="Proteomes" id="UP000583454">
    <property type="component" value="Unassembled WGS sequence"/>
</dbReference>
<dbReference type="RefSeq" id="WP_183569064.1">
    <property type="nucleotide sequence ID" value="NZ_JACHOP010000007.1"/>
</dbReference>
<protein>
    <submittedName>
        <fullName evidence="2">Uncharacterized protein</fullName>
    </submittedName>
</protein>
<evidence type="ECO:0000313" key="2">
    <source>
        <dbReference type="EMBL" id="MBB5757472.1"/>
    </source>
</evidence>